<evidence type="ECO:0000256" key="1">
    <source>
        <dbReference type="ARBA" id="ARBA00003174"/>
    </source>
</evidence>
<feature type="domain" description="Peptidase M43 pregnancy-associated plasma-A" evidence="10">
    <location>
        <begin position="203"/>
        <end position="281"/>
    </location>
</feature>
<comment type="caution">
    <text evidence="11">The sequence shown here is derived from an EMBL/GenBank/DDBJ whole genome shotgun (WGS) entry which is preliminary data.</text>
</comment>
<keyword evidence="12" id="KW-1185">Reference proteome</keyword>
<evidence type="ECO:0000256" key="8">
    <source>
        <dbReference type="ARBA" id="ARBA00023049"/>
    </source>
</evidence>
<dbReference type="GO" id="GO:0046872">
    <property type="term" value="F:metal ion binding"/>
    <property type="evidence" value="ECO:0007669"/>
    <property type="project" value="UniProtKB-KW"/>
</dbReference>
<evidence type="ECO:0000256" key="7">
    <source>
        <dbReference type="ARBA" id="ARBA00022833"/>
    </source>
</evidence>
<evidence type="ECO:0000256" key="3">
    <source>
        <dbReference type="ARBA" id="ARBA00022670"/>
    </source>
</evidence>
<protein>
    <submittedName>
        <fullName evidence="11">Metalloprotease</fullName>
    </submittedName>
</protein>
<keyword evidence="5" id="KW-0732">Signal</keyword>
<keyword evidence="3" id="KW-0645">Protease</keyword>
<evidence type="ECO:0000259" key="10">
    <source>
        <dbReference type="Pfam" id="PF05572"/>
    </source>
</evidence>
<dbReference type="GeneID" id="70291090"/>
<gene>
    <name evidence="11" type="ORF">F5Z01DRAFT_491596</name>
</gene>
<dbReference type="CDD" id="cd04275">
    <property type="entry name" value="ZnMc_pappalysin_like"/>
    <property type="match status" value="1"/>
</dbReference>
<keyword evidence="9" id="KW-1015">Disulfide bond</keyword>
<dbReference type="InterPro" id="IPR008754">
    <property type="entry name" value="Peptidase_M43"/>
</dbReference>
<proteinExistence type="inferred from homology"/>
<evidence type="ECO:0000313" key="12">
    <source>
        <dbReference type="Proteomes" id="UP000887229"/>
    </source>
</evidence>
<keyword evidence="6" id="KW-0378">Hydrolase</keyword>
<dbReference type="GO" id="GO:0008237">
    <property type="term" value="F:metallopeptidase activity"/>
    <property type="evidence" value="ECO:0007669"/>
    <property type="project" value="UniProtKB-KW"/>
</dbReference>
<keyword evidence="7" id="KW-0862">Zinc</keyword>
<keyword evidence="4" id="KW-0479">Metal-binding</keyword>
<dbReference type="EMBL" id="MU251247">
    <property type="protein sequence ID" value="KAG9256879.1"/>
    <property type="molecule type" value="Genomic_DNA"/>
</dbReference>
<name>A0A9P7ZRA6_9HYPO</name>
<dbReference type="SUPFAM" id="SSF55486">
    <property type="entry name" value="Metalloproteases ('zincins'), catalytic domain"/>
    <property type="match status" value="1"/>
</dbReference>
<evidence type="ECO:0000256" key="9">
    <source>
        <dbReference type="ARBA" id="ARBA00023157"/>
    </source>
</evidence>
<evidence type="ECO:0000256" key="5">
    <source>
        <dbReference type="ARBA" id="ARBA00022729"/>
    </source>
</evidence>
<dbReference type="PANTHER" id="PTHR47466">
    <property type="match status" value="1"/>
</dbReference>
<evidence type="ECO:0000313" key="11">
    <source>
        <dbReference type="EMBL" id="KAG9256879.1"/>
    </source>
</evidence>
<accession>A0A9P7ZRA6</accession>
<dbReference type="RefSeq" id="XP_046120803.1">
    <property type="nucleotide sequence ID" value="XM_046260187.1"/>
</dbReference>
<evidence type="ECO:0000256" key="2">
    <source>
        <dbReference type="ARBA" id="ARBA00008721"/>
    </source>
</evidence>
<reference evidence="11" key="1">
    <citation type="journal article" date="2021" name="IMA Fungus">
        <title>Genomic characterization of three marine fungi, including Emericellopsis atlantica sp. nov. with signatures of a generalist lifestyle and marine biomass degradation.</title>
        <authorList>
            <person name="Hagestad O.C."/>
            <person name="Hou L."/>
            <person name="Andersen J.H."/>
            <person name="Hansen E.H."/>
            <person name="Altermark B."/>
            <person name="Li C."/>
            <person name="Kuhnert E."/>
            <person name="Cox R.J."/>
            <person name="Crous P.W."/>
            <person name="Spatafora J.W."/>
            <person name="Lail K."/>
            <person name="Amirebrahimi M."/>
            <person name="Lipzen A."/>
            <person name="Pangilinan J."/>
            <person name="Andreopoulos W."/>
            <person name="Hayes R.D."/>
            <person name="Ng V."/>
            <person name="Grigoriev I.V."/>
            <person name="Jackson S.A."/>
            <person name="Sutton T.D.S."/>
            <person name="Dobson A.D.W."/>
            <person name="Rama T."/>
        </authorList>
    </citation>
    <scope>NUCLEOTIDE SEQUENCE</scope>
    <source>
        <strain evidence="11">TS7</strain>
    </source>
</reference>
<dbReference type="OrthoDB" id="536211at2759"/>
<evidence type="ECO:0000256" key="6">
    <source>
        <dbReference type="ARBA" id="ARBA00022801"/>
    </source>
</evidence>
<dbReference type="Proteomes" id="UP000887229">
    <property type="component" value="Unassembled WGS sequence"/>
</dbReference>
<comment type="function">
    <text evidence="1">Secreted metalloproteinase that allows assimilation of proteinaceous substrates.</text>
</comment>
<dbReference type="PANTHER" id="PTHR47466:SF1">
    <property type="entry name" value="METALLOPROTEASE MEP1 (AFU_ORTHOLOGUE AFUA_1G07730)-RELATED"/>
    <property type="match status" value="1"/>
</dbReference>
<dbReference type="Gene3D" id="3.40.390.10">
    <property type="entry name" value="Collagenase (Catalytic Domain)"/>
    <property type="match status" value="1"/>
</dbReference>
<evidence type="ECO:0000256" key="4">
    <source>
        <dbReference type="ARBA" id="ARBA00022723"/>
    </source>
</evidence>
<dbReference type="AlphaFoldDB" id="A0A9P7ZRA6"/>
<sequence>MKAHLVSPIFAGIAAASITPPTGRGCLVVDDGAPLAPKVSLLSVPSVPENITVDVNFHLSSTPEHENLITSEIANAQWNVLQQAFAKYDIHLRLNSTTRVVDDIAGRSFLRYEGPELGWVNYDEERKAFFKNSRLGGYDALNIHFFSDYSPGATGYCTFPTVIDGSDDFAFGQDACQLSAMTMPGITAEQGAFEAWNLGHLAVHEAGHWFGLNHTFAGGCSEPGDFVADTPAQQTQIYGCPVGSDSCPDSIGLDPIHNYMGYTDDNCTSEFTEGQRERMLTTFEAYRAGA</sequence>
<organism evidence="11 12">
    <name type="scientific">Emericellopsis atlantica</name>
    <dbReference type="NCBI Taxonomy" id="2614577"/>
    <lineage>
        <taxon>Eukaryota</taxon>
        <taxon>Fungi</taxon>
        <taxon>Dikarya</taxon>
        <taxon>Ascomycota</taxon>
        <taxon>Pezizomycotina</taxon>
        <taxon>Sordariomycetes</taxon>
        <taxon>Hypocreomycetidae</taxon>
        <taxon>Hypocreales</taxon>
        <taxon>Bionectriaceae</taxon>
        <taxon>Emericellopsis</taxon>
    </lineage>
</organism>
<dbReference type="InterPro" id="IPR024079">
    <property type="entry name" value="MetalloPept_cat_dom_sf"/>
</dbReference>
<dbReference type="GO" id="GO:0006508">
    <property type="term" value="P:proteolysis"/>
    <property type="evidence" value="ECO:0007669"/>
    <property type="project" value="UniProtKB-KW"/>
</dbReference>
<dbReference type="Pfam" id="PF05572">
    <property type="entry name" value="Peptidase_M43"/>
    <property type="match status" value="1"/>
</dbReference>
<comment type="similarity">
    <text evidence="2">Belongs to the peptidase M43B family.</text>
</comment>
<keyword evidence="8 11" id="KW-0482">Metalloprotease</keyword>